<sequence>MKYLLIVLLFSAFAKAQTYVDDQNLVNGGNLQTENAQLNVATTTTQQNAARGNTTQNNSVFIAQVGVNNLALTNVASNNAEVNITQSGSYNLTDLRINSLVVRQNVNQNGVGNQYYNYSTQGNLLNVANVNQEGNYNTTISVGNNSVTERVRVNQQGVGSTVYVLHY</sequence>
<proteinExistence type="predicted"/>
<dbReference type="EMBL" id="BBML01000003">
    <property type="protein sequence ID" value="GAK96907.1"/>
    <property type="molecule type" value="Genomic_DNA"/>
</dbReference>
<dbReference type="AlphaFoldDB" id="A0A090Q3Z1"/>
<comment type="caution">
    <text evidence="2">The sequence shown here is derived from an EMBL/GenBank/DDBJ whole genome shotgun (WGS) entry which is preliminary data.</text>
</comment>
<dbReference type="RefSeq" id="WP_042278440.1">
    <property type="nucleotide sequence ID" value="NZ_BBML01000003.1"/>
</dbReference>
<evidence type="ECO:0000256" key="1">
    <source>
        <dbReference type="SAM" id="SignalP"/>
    </source>
</evidence>
<dbReference type="eggNOG" id="ENOG5030YPC">
    <property type="taxonomic scope" value="Bacteria"/>
</dbReference>
<dbReference type="STRING" id="319236.BST91_03535"/>
<evidence type="ECO:0000313" key="3">
    <source>
        <dbReference type="Proteomes" id="UP000029221"/>
    </source>
</evidence>
<organism evidence="2 3">
    <name type="scientific">Nonlabens tegetincola</name>
    <dbReference type="NCBI Taxonomy" id="323273"/>
    <lineage>
        <taxon>Bacteria</taxon>
        <taxon>Pseudomonadati</taxon>
        <taxon>Bacteroidota</taxon>
        <taxon>Flavobacteriia</taxon>
        <taxon>Flavobacteriales</taxon>
        <taxon>Flavobacteriaceae</taxon>
        <taxon>Nonlabens</taxon>
    </lineage>
</organism>
<evidence type="ECO:0000313" key="2">
    <source>
        <dbReference type="EMBL" id="GAK96907.1"/>
    </source>
</evidence>
<name>A0A090Q3Z1_9FLAO</name>
<gene>
    <name evidence="2" type="ORF">JCM19294_1216</name>
</gene>
<protein>
    <recommendedName>
        <fullName evidence="4">Curlin subunit CsgB</fullName>
    </recommendedName>
</protein>
<keyword evidence="3" id="KW-1185">Reference proteome</keyword>
<evidence type="ECO:0008006" key="4">
    <source>
        <dbReference type="Google" id="ProtNLM"/>
    </source>
</evidence>
<accession>A0A090Q3Z1</accession>
<keyword evidence="1" id="KW-0732">Signal</keyword>
<feature type="signal peptide" evidence="1">
    <location>
        <begin position="1"/>
        <end position="16"/>
    </location>
</feature>
<dbReference type="Proteomes" id="UP000029221">
    <property type="component" value="Unassembled WGS sequence"/>
</dbReference>
<reference evidence="2" key="1">
    <citation type="journal article" date="2014" name="Genome Announc.">
        <title>Draft Genome Sequences of Marine Flavobacterium Nonlabens Strains NR17, NR24, NR27, NR32, NR33, and Ara13.</title>
        <authorList>
            <person name="Nakanishi M."/>
            <person name="Meirelles P."/>
            <person name="Suzuki R."/>
            <person name="Takatani N."/>
            <person name="Mino S."/>
            <person name="Suda W."/>
            <person name="Oshima K."/>
            <person name="Hattori M."/>
            <person name="Ohkuma M."/>
            <person name="Hosokawa M."/>
            <person name="Miyashita K."/>
            <person name="Thompson F.L."/>
            <person name="Niwa A."/>
            <person name="Sawabe T."/>
            <person name="Sawabe T."/>
        </authorList>
    </citation>
    <scope>NUCLEOTIDE SEQUENCE [LARGE SCALE GENOMIC DNA]</scope>
    <source>
        <strain evidence="2">JCM 19294</strain>
    </source>
</reference>
<feature type="chain" id="PRO_5001861532" description="Curlin subunit CsgB" evidence="1">
    <location>
        <begin position="17"/>
        <end position="167"/>
    </location>
</feature>